<keyword evidence="8" id="KW-1133">Transmembrane helix</keyword>
<evidence type="ECO:0000256" key="1">
    <source>
        <dbReference type="ARBA" id="ARBA00000085"/>
    </source>
</evidence>
<dbReference type="GO" id="GO:0005886">
    <property type="term" value="C:plasma membrane"/>
    <property type="evidence" value="ECO:0007669"/>
    <property type="project" value="TreeGrafter"/>
</dbReference>
<dbReference type="InterPro" id="IPR036097">
    <property type="entry name" value="HisK_dim/P_sf"/>
</dbReference>
<evidence type="ECO:0000256" key="5">
    <source>
        <dbReference type="ARBA" id="ARBA00022679"/>
    </source>
</evidence>
<dbReference type="EC" id="2.7.13.3" evidence="3"/>
<keyword evidence="6 10" id="KW-0418">Kinase</keyword>
<proteinExistence type="predicted"/>
<dbReference type="GO" id="GO:0000155">
    <property type="term" value="F:phosphorelay sensor kinase activity"/>
    <property type="evidence" value="ECO:0007669"/>
    <property type="project" value="InterPro"/>
</dbReference>
<keyword evidence="7" id="KW-0902">Two-component regulatory system</keyword>
<dbReference type="EMBL" id="DWXE01000040">
    <property type="protein sequence ID" value="HJB91857.1"/>
    <property type="molecule type" value="Genomic_DNA"/>
</dbReference>
<dbReference type="CDD" id="cd00082">
    <property type="entry name" value="HisKA"/>
    <property type="match status" value="1"/>
</dbReference>
<keyword evidence="4" id="KW-0597">Phosphoprotein</keyword>
<dbReference type="GO" id="GO:0016036">
    <property type="term" value="P:cellular response to phosphate starvation"/>
    <property type="evidence" value="ECO:0007669"/>
    <property type="project" value="TreeGrafter"/>
</dbReference>
<dbReference type="InterPro" id="IPR050351">
    <property type="entry name" value="BphY/WalK/GraS-like"/>
</dbReference>
<dbReference type="Pfam" id="PF02518">
    <property type="entry name" value="HATPase_c"/>
    <property type="match status" value="1"/>
</dbReference>
<evidence type="ECO:0000256" key="7">
    <source>
        <dbReference type="ARBA" id="ARBA00023012"/>
    </source>
</evidence>
<dbReference type="InterPro" id="IPR003661">
    <property type="entry name" value="HisK_dim/P_dom"/>
</dbReference>
<dbReference type="Gene3D" id="1.10.287.130">
    <property type="match status" value="1"/>
</dbReference>
<dbReference type="AlphaFoldDB" id="A0A9D2MTK4"/>
<dbReference type="Proteomes" id="UP000886883">
    <property type="component" value="Unassembled WGS sequence"/>
</dbReference>
<dbReference type="SUPFAM" id="SSF55874">
    <property type="entry name" value="ATPase domain of HSP90 chaperone/DNA topoisomerase II/histidine kinase"/>
    <property type="match status" value="1"/>
</dbReference>
<dbReference type="Gene3D" id="3.30.565.10">
    <property type="entry name" value="Histidine kinase-like ATPase, C-terminal domain"/>
    <property type="match status" value="1"/>
</dbReference>
<feature type="transmembrane region" description="Helical" evidence="8">
    <location>
        <begin position="37"/>
        <end position="53"/>
    </location>
</feature>
<feature type="domain" description="Histidine kinase" evidence="9">
    <location>
        <begin position="121"/>
        <end position="334"/>
    </location>
</feature>
<keyword evidence="8" id="KW-0812">Transmembrane</keyword>
<evidence type="ECO:0000313" key="10">
    <source>
        <dbReference type="EMBL" id="HJB91857.1"/>
    </source>
</evidence>
<dbReference type="CDD" id="cd00075">
    <property type="entry name" value="HATPase"/>
    <property type="match status" value="1"/>
</dbReference>
<dbReference type="PRINTS" id="PR00344">
    <property type="entry name" value="BCTRLSENSOR"/>
</dbReference>
<dbReference type="PROSITE" id="PS50109">
    <property type="entry name" value="HIS_KIN"/>
    <property type="match status" value="1"/>
</dbReference>
<dbReference type="SMART" id="SM00387">
    <property type="entry name" value="HATPase_c"/>
    <property type="match status" value="1"/>
</dbReference>
<evidence type="ECO:0000256" key="6">
    <source>
        <dbReference type="ARBA" id="ARBA00022777"/>
    </source>
</evidence>
<organism evidence="10 11">
    <name type="scientific">Candidatus Eisenbergiella merdigallinarum</name>
    <dbReference type="NCBI Taxonomy" id="2838552"/>
    <lineage>
        <taxon>Bacteria</taxon>
        <taxon>Bacillati</taxon>
        <taxon>Bacillota</taxon>
        <taxon>Clostridia</taxon>
        <taxon>Lachnospirales</taxon>
        <taxon>Lachnospiraceae</taxon>
        <taxon>Eisenbergiella</taxon>
    </lineage>
</organism>
<sequence>MRLFQNPEIRRFLLFYIPFSALAAAGALWFSPAAACYVLSVCLALLISFLLLLQKRYRRMGDLSSLLDRLLHEGFRADFVPDEEGELALLTSQIYKMTLRLREQAETAASEKDLLATSLADISHQLRTPMTAMHLILTRLQRETLPVRQQRELILDLLRLLTRMEWLISALLKSARLESGAVRLSEERVFFRPLLKEALEPLEIPLELKRGDLDLSIEGDPSFLGDPSWSAEAVGNVMKNCLEHLPAGGRLRIRAFENPLYAELTVADSGEGIPPEDLPHLFDRFYRGKNAVPDSAGIGLSLARAVTLRQNGVLFAQNQPEGGAKFTFRFYRKVPPNPPSA</sequence>
<gene>
    <name evidence="10" type="ORF">H9763_10410</name>
</gene>
<evidence type="ECO:0000256" key="2">
    <source>
        <dbReference type="ARBA" id="ARBA00004370"/>
    </source>
</evidence>
<dbReference type="SUPFAM" id="SSF47384">
    <property type="entry name" value="Homodimeric domain of signal transducing histidine kinase"/>
    <property type="match status" value="1"/>
</dbReference>
<name>A0A9D2MTK4_9FIRM</name>
<dbReference type="PANTHER" id="PTHR45453:SF1">
    <property type="entry name" value="PHOSPHATE REGULON SENSOR PROTEIN PHOR"/>
    <property type="match status" value="1"/>
</dbReference>
<protein>
    <recommendedName>
        <fullName evidence="3">histidine kinase</fullName>
        <ecNumber evidence="3">2.7.13.3</ecNumber>
    </recommendedName>
</protein>
<reference evidence="10" key="1">
    <citation type="journal article" date="2021" name="PeerJ">
        <title>Extensive microbial diversity within the chicken gut microbiome revealed by metagenomics and culture.</title>
        <authorList>
            <person name="Gilroy R."/>
            <person name="Ravi A."/>
            <person name="Getino M."/>
            <person name="Pursley I."/>
            <person name="Horton D.L."/>
            <person name="Alikhan N.F."/>
            <person name="Baker D."/>
            <person name="Gharbi K."/>
            <person name="Hall N."/>
            <person name="Watson M."/>
            <person name="Adriaenssens E.M."/>
            <person name="Foster-Nyarko E."/>
            <person name="Jarju S."/>
            <person name="Secka A."/>
            <person name="Antonio M."/>
            <person name="Oren A."/>
            <person name="Chaudhuri R.R."/>
            <person name="La Ragione R."/>
            <person name="Hildebrand F."/>
            <person name="Pallen M.J."/>
        </authorList>
    </citation>
    <scope>NUCLEOTIDE SEQUENCE</scope>
    <source>
        <strain evidence="10">USAMLcec3-2134</strain>
    </source>
</reference>
<dbReference type="SMART" id="SM00388">
    <property type="entry name" value="HisKA"/>
    <property type="match status" value="1"/>
</dbReference>
<dbReference type="InterPro" id="IPR005467">
    <property type="entry name" value="His_kinase_dom"/>
</dbReference>
<reference evidence="10" key="2">
    <citation type="submission" date="2021-04" db="EMBL/GenBank/DDBJ databases">
        <authorList>
            <person name="Gilroy R."/>
        </authorList>
    </citation>
    <scope>NUCLEOTIDE SEQUENCE</scope>
    <source>
        <strain evidence="10">USAMLcec3-2134</strain>
    </source>
</reference>
<evidence type="ECO:0000256" key="3">
    <source>
        <dbReference type="ARBA" id="ARBA00012438"/>
    </source>
</evidence>
<evidence type="ECO:0000259" key="9">
    <source>
        <dbReference type="PROSITE" id="PS50109"/>
    </source>
</evidence>
<dbReference type="Pfam" id="PF00512">
    <property type="entry name" value="HisKA"/>
    <property type="match status" value="1"/>
</dbReference>
<evidence type="ECO:0000256" key="8">
    <source>
        <dbReference type="SAM" id="Phobius"/>
    </source>
</evidence>
<evidence type="ECO:0000313" key="11">
    <source>
        <dbReference type="Proteomes" id="UP000886883"/>
    </source>
</evidence>
<dbReference type="InterPro" id="IPR036890">
    <property type="entry name" value="HATPase_C_sf"/>
</dbReference>
<accession>A0A9D2MTK4</accession>
<dbReference type="InterPro" id="IPR004358">
    <property type="entry name" value="Sig_transdc_His_kin-like_C"/>
</dbReference>
<dbReference type="PANTHER" id="PTHR45453">
    <property type="entry name" value="PHOSPHATE REGULON SENSOR PROTEIN PHOR"/>
    <property type="match status" value="1"/>
</dbReference>
<comment type="caution">
    <text evidence="10">The sequence shown here is derived from an EMBL/GenBank/DDBJ whole genome shotgun (WGS) entry which is preliminary data.</text>
</comment>
<comment type="subcellular location">
    <subcellularLocation>
        <location evidence="2">Membrane</location>
    </subcellularLocation>
</comment>
<keyword evidence="8" id="KW-0472">Membrane</keyword>
<dbReference type="GO" id="GO:0004721">
    <property type="term" value="F:phosphoprotein phosphatase activity"/>
    <property type="evidence" value="ECO:0007669"/>
    <property type="project" value="TreeGrafter"/>
</dbReference>
<keyword evidence="5" id="KW-0808">Transferase</keyword>
<feature type="transmembrane region" description="Helical" evidence="8">
    <location>
        <begin position="12"/>
        <end position="31"/>
    </location>
</feature>
<evidence type="ECO:0000256" key="4">
    <source>
        <dbReference type="ARBA" id="ARBA00022553"/>
    </source>
</evidence>
<comment type="catalytic activity">
    <reaction evidence="1">
        <text>ATP + protein L-histidine = ADP + protein N-phospho-L-histidine.</text>
        <dbReference type="EC" id="2.7.13.3"/>
    </reaction>
</comment>
<dbReference type="InterPro" id="IPR003594">
    <property type="entry name" value="HATPase_dom"/>
</dbReference>